<proteinExistence type="predicted"/>
<name>A0A139KBS5_BACUN</name>
<keyword evidence="1" id="KW-0175">Coiled coil</keyword>
<gene>
    <name evidence="2" type="ORF">DW988_04935</name>
</gene>
<evidence type="ECO:0000313" key="3">
    <source>
        <dbReference type="Proteomes" id="UP000283684"/>
    </source>
</evidence>
<organism evidence="2 3">
    <name type="scientific">Bacteroides uniformis</name>
    <dbReference type="NCBI Taxonomy" id="820"/>
    <lineage>
        <taxon>Bacteria</taxon>
        <taxon>Pseudomonadati</taxon>
        <taxon>Bacteroidota</taxon>
        <taxon>Bacteroidia</taxon>
        <taxon>Bacteroidales</taxon>
        <taxon>Bacteroidaceae</taxon>
        <taxon>Bacteroides</taxon>
    </lineage>
</organism>
<dbReference type="AlphaFoldDB" id="A0A139KBS5"/>
<feature type="coiled-coil region" evidence="1">
    <location>
        <begin position="39"/>
        <end position="66"/>
    </location>
</feature>
<evidence type="ECO:0000313" key="2">
    <source>
        <dbReference type="EMBL" id="RGZ50500.1"/>
    </source>
</evidence>
<protein>
    <submittedName>
        <fullName evidence="2">Uncharacterized protein</fullName>
    </submittedName>
</protein>
<dbReference type="Proteomes" id="UP000283684">
    <property type="component" value="Unassembled WGS sequence"/>
</dbReference>
<dbReference type="RefSeq" id="WP_005850371.1">
    <property type="nucleotide sequence ID" value="NZ_CAXTGW010000013.1"/>
</dbReference>
<reference evidence="2 3" key="1">
    <citation type="submission" date="2018-08" db="EMBL/GenBank/DDBJ databases">
        <title>A genome reference for cultivated species of the human gut microbiota.</title>
        <authorList>
            <person name="Zou Y."/>
            <person name="Xue W."/>
            <person name="Luo G."/>
        </authorList>
    </citation>
    <scope>NUCLEOTIDE SEQUENCE [LARGE SCALE GENOMIC DNA]</scope>
    <source>
        <strain evidence="2 3">AM50-4</strain>
    </source>
</reference>
<dbReference type="EMBL" id="QSEE01000003">
    <property type="protein sequence ID" value="RGZ50500.1"/>
    <property type="molecule type" value="Genomic_DNA"/>
</dbReference>
<dbReference type="GeneID" id="79858368"/>
<comment type="caution">
    <text evidence="2">The sequence shown here is derived from an EMBL/GenBank/DDBJ whole genome shotgun (WGS) entry which is preliminary data.</text>
</comment>
<sequence>MKDIMLADTPVEQRAQILRDSCDEVVEKSYLSKFSQEETNELRANLVEVQIQMQELTENFDVVKADFKGKMKPLQERIGKMLDDLRKGGEYIKGECYKFIDQDEGRVGYYTPDGYLLEERPMKPEERQKTIQMAVRLTGTDN</sequence>
<accession>A0A139KBS5</accession>
<evidence type="ECO:0000256" key="1">
    <source>
        <dbReference type="SAM" id="Coils"/>
    </source>
</evidence>